<keyword evidence="3" id="KW-1185">Reference proteome</keyword>
<reference evidence="2 3" key="1">
    <citation type="submission" date="2023-01" db="EMBL/GenBank/DDBJ databases">
        <authorList>
            <person name="Whitehead M."/>
        </authorList>
    </citation>
    <scope>NUCLEOTIDE SEQUENCE [LARGE SCALE GENOMIC DNA]</scope>
</reference>
<name>A0AAV0XFK0_9HEMI</name>
<dbReference type="Proteomes" id="UP001160148">
    <property type="component" value="Unassembled WGS sequence"/>
</dbReference>
<sequence length="89" mass="9886">MSIIDQSEHKDGGSRFMSCLTGPKRITPQKDRADARVRGLRAKNDHNIPFTEEEYLRFLTGNGTSQNMCDGTEVANSIQTNKDKDVKGG</sequence>
<proteinExistence type="predicted"/>
<evidence type="ECO:0000256" key="1">
    <source>
        <dbReference type="SAM" id="MobiDB-lite"/>
    </source>
</evidence>
<feature type="region of interest" description="Disordered" evidence="1">
    <location>
        <begin position="1"/>
        <end position="33"/>
    </location>
</feature>
<comment type="caution">
    <text evidence="2">The sequence shown here is derived from an EMBL/GenBank/DDBJ whole genome shotgun (WGS) entry which is preliminary data.</text>
</comment>
<accession>A0AAV0XFK0</accession>
<gene>
    <name evidence="2" type="ORF">MEUPH1_LOCUS21640</name>
</gene>
<evidence type="ECO:0000313" key="3">
    <source>
        <dbReference type="Proteomes" id="UP001160148"/>
    </source>
</evidence>
<feature type="compositionally biased region" description="Basic and acidic residues" evidence="1">
    <location>
        <begin position="1"/>
        <end position="13"/>
    </location>
</feature>
<dbReference type="EMBL" id="CARXXK010000004">
    <property type="protein sequence ID" value="CAI6367135.1"/>
    <property type="molecule type" value="Genomic_DNA"/>
</dbReference>
<protein>
    <submittedName>
        <fullName evidence="2">Uncharacterized protein</fullName>
    </submittedName>
</protein>
<dbReference type="AlphaFoldDB" id="A0AAV0XFK0"/>
<organism evidence="2 3">
    <name type="scientific">Macrosiphum euphorbiae</name>
    <name type="common">potato aphid</name>
    <dbReference type="NCBI Taxonomy" id="13131"/>
    <lineage>
        <taxon>Eukaryota</taxon>
        <taxon>Metazoa</taxon>
        <taxon>Ecdysozoa</taxon>
        <taxon>Arthropoda</taxon>
        <taxon>Hexapoda</taxon>
        <taxon>Insecta</taxon>
        <taxon>Pterygota</taxon>
        <taxon>Neoptera</taxon>
        <taxon>Paraneoptera</taxon>
        <taxon>Hemiptera</taxon>
        <taxon>Sternorrhyncha</taxon>
        <taxon>Aphidomorpha</taxon>
        <taxon>Aphidoidea</taxon>
        <taxon>Aphididae</taxon>
        <taxon>Macrosiphini</taxon>
        <taxon>Macrosiphum</taxon>
    </lineage>
</organism>
<evidence type="ECO:0000313" key="2">
    <source>
        <dbReference type="EMBL" id="CAI6367135.1"/>
    </source>
</evidence>